<dbReference type="EMBL" id="CCNE01000014">
    <property type="protein sequence ID" value="CDX55907.1"/>
    <property type="molecule type" value="Genomic_DNA"/>
</dbReference>
<dbReference type="AlphaFoldDB" id="A0A090GAH0"/>
<proteinExistence type="predicted"/>
<dbReference type="Proteomes" id="UP000046122">
    <property type="component" value="Unassembled WGS sequence"/>
</dbReference>
<evidence type="ECO:0008006" key="3">
    <source>
        <dbReference type="Google" id="ProtNLM"/>
    </source>
</evidence>
<name>A0A090GAH0_MESPL</name>
<sequence length="198" mass="22314">MAGLLEIRWADLSGLKRLDNALGRLSDLQRSEVLRRAVNHVGDRLRTRLTRALSKQTGLPYRTIRRAIQVERPTYGKLAYVTRTHGGDVSLKYFKPRETRAGVSASPFGKRRLFAGDFTKAGRFPNRVTAKGLGGHVYAPERLSTRWGRPVSFVDSGVIIPAEMVKGDTAQEFTEFANRELPPRVMHEITFMLPGFFN</sequence>
<organism evidence="1 2">
    <name type="scientific">Mesorhizobium plurifarium</name>
    <dbReference type="NCBI Taxonomy" id="69974"/>
    <lineage>
        <taxon>Bacteria</taxon>
        <taxon>Pseudomonadati</taxon>
        <taxon>Pseudomonadota</taxon>
        <taxon>Alphaproteobacteria</taxon>
        <taxon>Hyphomicrobiales</taxon>
        <taxon>Phyllobacteriaceae</taxon>
        <taxon>Mesorhizobium</taxon>
    </lineage>
</organism>
<evidence type="ECO:0000313" key="2">
    <source>
        <dbReference type="Proteomes" id="UP000046122"/>
    </source>
</evidence>
<protein>
    <recommendedName>
        <fullName evidence="3">Phage tail protein</fullName>
    </recommendedName>
</protein>
<dbReference type="InterPro" id="IPR010633">
    <property type="entry name" value="Phage_lambda_GpZ"/>
</dbReference>
<evidence type="ECO:0000313" key="1">
    <source>
        <dbReference type="EMBL" id="CDX55907.1"/>
    </source>
</evidence>
<reference evidence="1 2" key="1">
    <citation type="submission" date="2014-08" db="EMBL/GenBank/DDBJ databases">
        <authorList>
            <person name="Moulin Lionel"/>
        </authorList>
    </citation>
    <scope>NUCLEOTIDE SEQUENCE [LARGE SCALE GENOMIC DNA]</scope>
</reference>
<gene>
    <name evidence="1" type="ORF">MPL3365_210129</name>
</gene>
<accession>A0A090GAH0</accession>
<dbReference type="Pfam" id="PF06763">
    <property type="entry name" value="Minor_tail_Z"/>
    <property type="match status" value="1"/>
</dbReference>